<dbReference type="Proteomes" id="UP000749646">
    <property type="component" value="Unassembled WGS sequence"/>
</dbReference>
<name>A0A9P6LNZ5_9FUNG</name>
<feature type="non-terminal residue" evidence="1">
    <location>
        <position position="1"/>
    </location>
</feature>
<dbReference type="AlphaFoldDB" id="A0A9P6LNZ5"/>
<accession>A0A9P6LNZ5</accession>
<comment type="caution">
    <text evidence="1">The sequence shown here is derived from an EMBL/GenBank/DDBJ whole genome shotgun (WGS) entry which is preliminary data.</text>
</comment>
<sequence length="268" mass="30092">MAMTPLSTFKVLEGNDALVDSDINKNNIQWKLDDMISYIKEQLSHDMDLQDSDAVERSMLTSASELHMVHTFLANPDPERPLGDLFRTTASNGGHGKWPPTELLLDVVELNNGKICEHQGKVVVSCNYMATATQVCSALQENHGVHELDLTLQWDTSKNDIQGICDALQTSKFDPIVNLFANGHLREFSFRGCDWFVDGTTDIGCPSIMSLHKLHLGLKPFEDASKQRFSQLLQRLPNLIHLSLYSGDDVNVYDLVHDWLGDLPRLET</sequence>
<gene>
    <name evidence="1" type="ORF">BGZ65_012697</name>
</gene>
<dbReference type="Gene3D" id="3.80.10.10">
    <property type="entry name" value="Ribonuclease Inhibitor"/>
    <property type="match status" value="1"/>
</dbReference>
<dbReference type="InterPro" id="IPR032675">
    <property type="entry name" value="LRR_dom_sf"/>
</dbReference>
<keyword evidence="2" id="KW-1185">Reference proteome</keyword>
<reference evidence="1" key="1">
    <citation type="journal article" date="2020" name="Fungal Divers.">
        <title>Resolving the Mortierellaceae phylogeny through synthesis of multi-gene phylogenetics and phylogenomics.</title>
        <authorList>
            <person name="Vandepol N."/>
            <person name="Liber J."/>
            <person name="Desiro A."/>
            <person name="Na H."/>
            <person name="Kennedy M."/>
            <person name="Barry K."/>
            <person name="Grigoriev I.V."/>
            <person name="Miller A.N."/>
            <person name="O'Donnell K."/>
            <person name="Stajich J.E."/>
            <person name="Bonito G."/>
        </authorList>
    </citation>
    <scope>NUCLEOTIDE SEQUENCE</scope>
    <source>
        <strain evidence="1">MES-2147</strain>
    </source>
</reference>
<dbReference type="EMBL" id="JAAAHW010011723">
    <property type="protein sequence ID" value="KAF9917886.1"/>
    <property type="molecule type" value="Genomic_DNA"/>
</dbReference>
<organism evidence="1 2">
    <name type="scientific">Modicella reniformis</name>
    <dbReference type="NCBI Taxonomy" id="1440133"/>
    <lineage>
        <taxon>Eukaryota</taxon>
        <taxon>Fungi</taxon>
        <taxon>Fungi incertae sedis</taxon>
        <taxon>Mucoromycota</taxon>
        <taxon>Mortierellomycotina</taxon>
        <taxon>Mortierellomycetes</taxon>
        <taxon>Mortierellales</taxon>
        <taxon>Mortierellaceae</taxon>
        <taxon>Modicella</taxon>
    </lineage>
</organism>
<evidence type="ECO:0000313" key="2">
    <source>
        <dbReference type="Proteomes" id="UP000749646"/>
    </source>
</evidence>
<proteinExistence type="predicted"/>
<evidence type="ECO:0000313" key="1">
    <source>
        <dbReference type="EMBL" id="KAF9917886.1"/>
    </source>
</evidence>
<protein>
    <submittedName>
        <fullName evidence="1">Uncharacterized protein</fullName>
    </submittedName>
</protein>
<dbReference type="SUPFAM" id="SSF52047">
    <property type="entry name" value="RNI-like"/>
    <property type="match status" value="1"/>
</dbReference>